<dbReference type="GO" id="GO:0050152">
    <property type="term" value="F:omega-amidase activity"/>
    <property type="evidence" value="ECO:0007669"/>
    <property type="project" value="TreeGrafter"/>
</dbReference>
<dbReference type="Pfam" id="PF00795">
    <property type="entry name" value="CN_hydrolase"/>
    <property type="match status" value="1"/>
</dbReference>
<dbReference type="InterPro" id="IPR045254">
    <property type="entry name" value="Nit1/2_C-N_Hydrolase"/>
</dbReference>
<evidence type="ECO:0000256" key="1">
    <source>
        <dbReference type="ARBA" id="ARBA00022801"/>
    </source>
</evidence>
<comment type="caution">
    <text evidence="3">The sequence shown here is derived from an EMBL/GenBank/DDBJ whole genome shotgun (WGS) entry which is preliminary data.</text>
</comment>
<dbReference type="GO" id="GO:0006107">
    <property type="term" value="P:oxaloacetate metabolic process"/>
    <property type="evidence" value="ECO:0007669"/>
    <property type="project" value="TreeGrafter"/>
</dbReference>
<dbReference type="PANTHER" id="PTHR23088:SF30">
    <property type="entry name" value="OMEGA-AMIDASE NIT2"/>
    <property type="match status" value="1"/>
</dbReference>
<evidence type="ECO:0000313" key="4">
    <source>
        <dbReference type="Proteomes" id="UP000179243"/>
    </source>
</evidence>
<feature type="domain" description="CN hydrolase" evidence="2">
    <location>
        <begin position="4"/>
        <end position="247"/>
    </location>
</feature>
<dbReference type="InterPro" id="IPR036526">
    <property type="entry name" value="C-N_Hydrolase_sf"/>
</dbReference>
<dbReference type="GO" id="GO:0006528">
    <property type="term" value="P:asparagine metabolic process"/>
    <property type="evidence" value="ECO:0007669"/>
    <property type="project" value="TreeGrafter"/>
</dbReference>
<dbReference type="AlphaFoldDB" id="A0A1F7EZV6"/>
<evidence type="ECO:0000259" key="2">
    <source>
        <dbReference type="PROSITE" id="PS50263"/>
    </source>
</evidence>
<dbReference type="PROSITE" id="PS50263">
    <property type="entry name" value="CN_HYDROLASE"/>
    <property type="match status" value="1"/>
</dbReference>
<sequence>MNTLTVGVCQVRVGADKEKNIANAAWAIAQAHARGASLIVLPEMFTCPYDRGYFKTFAEPVPRGPACEMLADLARTFKAFIVGGSIPERHGKRIYNSSPVFNPGGKLIAVHRKIHLFDVNLKTVRMRESAVFSPGALPTVFTTPFGVFGLAICYDARFPELFRAMLRKKIRGVIVPAAFSIETGVAHWEPLMRMRAVDNQVYVIAASPARTSVLYHAYGHSMAVDPWGKIIAECGTGEEVFVCTLDSQRVADVRERLPLLKHRRPAAY</sequence>
<evidence type="ECO:0000313" key="3">
    <source>
        <dbReference type="EMBL" id="OGJ99891.1"/>
    </source>
</evidence>
<dbReference type="CDD" id="cd07572">
    <property type="entry name" value="nit"/>
    <property type="match status" value="1"/>
</dbReference>
<dbReference type="GO" id="GO:0006541">
    <property type="term" value="P:glutamine metabolic process"/>
    <property type="evidence" value="ECO:0007669"/>
    <property type="project" value="TreeGrafter"/>
</dbReference>
<dbReference type="EMBL" id="MFYX01000157">
    <property type="protein sequence ID" value="OGJ99891.1"/>
    <property type="molecule type" value="Genomic_DNA"/>
</dbReference>
<protein>
    <recommendedName>
        <fullName evidence="2">CN hydrolase domain-containing protein</fullName>
    </recommendedName>
</protein>
<proteinExistence type="predicted"/>
<dbReference type="PANTHER" id="PTHR23088">
    <property type="entry name" value="NITRILASE-RELATED"/>
    <property type="match status" value="1"/>
</dbReference>
<keyword evidence="1" id="KW-0378">Hydrolase</keyword>
<reference evidence="3 4" key="1">
    <citation type="journal article" date="2016" name="Nat. Commun.">
        <title>Thousands of microbial genomes shed light on interconnected biogeochemical processes in an aquifer system.</title>
        <authorList>
            <person name="Anantharaman K."/>
            <person name="Brown C.T."/>
            <person name="Hug L.A."/>
            <person name="Sharon I."/>
            <person name="Castelle C.J."/>
            <person name="Probst A.J."/>
            <person name="Thomas B.C."/>
            <person name="Singh A."/>
            <person name="Wilkins M.J."/>
            <person name="Karaoz U."/>
            <person name="Brodie E.L."/>
            <person name="Williams K.H."/>
            <person name="Hubbard S.S."/>
            <person name="Banfield J.F."/>
        </authorList>
    </citation>
    <scope>NUCLEOTIDE SEQUENCE [LARGE SCALE GENOMIC DNA]</scope>
</reference>
<name>A0A1F7EZV6_UNCRA</name>
<dbReference type="InterPro" id="IPR003010">
    <property type="entry name" value="C-N_Hydrolase"/>
</dbReference>
<accession>A0A1F7EZV6</accession>
<organism evidence="3 4">
    <name type="scientific">Candidatus Raymondbacteria bacterium RIFOXYD12_FULL_49_13</name>
    <dbReference type="NCBI Taxonomy" id="1817890"/>
    <lineage>
        <taxon>Bacteria</taxon>
        <taxon>Raymondiibacteriota</taxon>
    </lineage>
</organism>
<dbReference type="Proteomes" id="UP000179243">
    <property type="component" value="Unassembled WGS sequence"/>
</dbReference>
<dbReference type="SUPFAM" id="SSF56317">
    <property type="entry name" value="Carbon-nitrogen hydrolase"/>
    <property type="match status" value="1"/>
</dbReference>
<dbReference type="Gene3D" id="3.60.110.10">
    <property type="entry name" value="Carbon-nitrogen hydrolase"/>
    <property type="match status" value="1"/>
</dbReference>
<gene>
    <name evidence="3" type="ORF">A2519_00085</name>
</gene>